<dbReference type="SUPFAM" id="SSF55874">
    <property type="entry name" value="ATPase domain of HSP90 chaperone/DNA topoisomerase II/histidine kinase"/>
    <property type="match status" value="1"/>
</dbReference>
<dbReference type="Pfam" id="PF13581">
    <property type="entry name" value="HATPase_c_2"/>
    <property type="match status" value="1"/>
</dbReference>
<feature type="domain" description="Histidine kinase/HSP90-like ATPase" evidence="1">
    <location>
        <begin position="36"/>
        <end position="136"/>
    </location>
</feature>
<dbReference type="STRING" id="497964.CfE428DRAFT_4905"/>
<keyword evidence="3" id="KW-1185">Reference proteome</keyword>
<gene>
    <name evidence="2" type="ORF">CfE428DRAFT_4905</name>
</gene>
<proteinExistence type="predicted"/>
<accession>B4D7J0</accession>
<dbReference type="InParanoid" id="B4D7J0"/>
<dbReference type="Gene3D" id="3.30.565.10">
    <property type="entry name" value="Histidine kinase-like ATPase, C-terminal domain"/>
    <property type="match status" value="1"/>
</dbReference>
<dbReference type="InterPro" id="IPR036890">
    <property type="entry name" value="HATPase_C_sf"/>
</dbReference>
<dbReference type="GO" id="GO:0004674">
    <property type="term" value="F:protein serine/threonine kinase activity"/>
    <property type="evidence" value="ECO:0007669"/>
    <property type="project" value="UniProtKB-KW"/>
</dbReference>
<dbReference type="eggNOG" id="COG2172">
    <property type="taxonomic scope" value="Bacteria"/>
</dbReference>
<keyword evidence="2" id="KW-0808">Transferase</keyword>
<keyword evidence="2" id="KW-0418">Kinase</keyword>
<evidence type="ECO:0000313" key="2">
    <source>
        <dbReference type="EMBL" id="EDY17607.1"/>
    </source>
</evidence>
<dbReference type="EMBL" id="ABVL01000018">
    <property type="protein sequence ID" value="EDY17607.1"/>
    <property type="molecule type" value="Genomic_DNA"/>
</dbReference>
<name>B4D7J0_9BACT</name>
<organism evidence="2 3">
    <name type="scientific">Chthoniobacter flavus Ellin428</name>
    <dbReference type="NCBI Taxonomy" id="497964"/>
    <lineage>
        <taxon>Bacteria</taxon>
        <taxon>Pseudomonadati</taxon>
        <taxon>Verrucomicrobiota</taxon>
        <taxon>Spartobacteria</taxon>
        <taxon>Chthoniobacterales</taxon>
        <taxon>Chthoniobacteraceae</taxon>
        <taxon>Chthoniobacter</taxon>
    </lineage>
</organism>
<dbReference type="CDD" id="cd16934">
    <property type="entry name" value="HATPase_RsbT-like"/>
    <property type="match status" value="1"/>
</dbReference>
<protein>
    <submittedName>
        <fullName evidence="2">Putative anti-sigma regulatory factor, serine/threonine protein kinase</fullName>
    </submittedName>
</protein>
<sequence length="136" mass="14632">MNPVLPGEIAIKSESDIVAARRTVRDAAMQVGFGMTDVTRIVTAASELARNVFKYAGEGAMTWRQLEEPGRMGIELRFIDHGPGIADVQLALQEGYSTGAGLGLGLPGAKRLMDELDIQTASGQGTTITLKKWRMI</sequence>
<evidence type="ECO:0000313" key="3">
    <source>
        <dbReference type="Proteomes" id="UP000005824"/>
    </source>
</evidence>
<dbReference type="RefSeq" id="WP_006982226.1">
    <property type="nucleotide sequence ID" value="NZ_ABVL01000018.1"/>
</dbReference>
<keyword evidence="2" id="KW-0723">Serine/threonine-protein kinase</keyword>
<dbReference type="InterPro" id="IPR003594">
    <property type="entry name" value="HATPase_dom"/>
</dbReference>
<evidence type="ECO:0000259" key="1">
    <source>
        <dbReference type="SMART" id="SM00387"/>
    </source>
</evidence>
<reference evidence="2 3" key="1">
    <citation type="journal article" date="2011" name="J. Bacteriol.">
        <title>Genome sequence of Chthoniobacter flavus Ellin428, an aerobic heterotrophic soil bacterium.</title>
        <authorList>
            <person name="Kant R."/>
            <person name="van Passel M.W."/>
            <person name="Palva A."/>
            <person name="Lucas S."/>
            <person name="Lapidus A."/>
            <person name="Glavina Del Rio T."/>
            <person name="Dalin E."/>
            <person name="Tice H."/>
            <person name="Bruce D."/>
            <person name="Goodwin L."/>
            <person name="Pitluck S."/>
            <person name="Larimer F.W."/>
            <person name="Land M.L."/>
            <person name="Hauser L."/>
            <person name="Sangwan P."/>
            <person name="de Vos W.M."/>
            <person name="Janssen P.H."/>
            <person name="Smidt H."/>
        </authorList>
    </citation>
    <scope>NUCLEOTIDE SEQUENCE [LARGE SCALE GENOMIC DNA]</scope>
    <source>
        <strain evidence="2 3">Ellin428</strain>
    </source>
</reference>
<dbReference type="Proteomes" id="UP000005824">
    <property type="component" value="Unassembled WGS sequence"/>
</dbReference>
<comment type="caution">
    <text evidence="2">The sequence shown here is derived from an EMBL/GenBank/DDBJ whole genome shotgun (WGS) entry which is preliminary data.</text>
</comment>
<dbReference type="AlphaFoldDB" id="B4D7J0"/>
<dbReference type="SMART" id="SM00387">
    <property type="entry name" value="HATPase_c"/>
    <property type="match status" value="1"/>
</dbReference>